<evidence type="ECO:0000256" key="5">
    <source>
        <dbReference type="ARBA" id="ARBA00049429"/>
    </source>
</evidence>
<keyword evidence="4 6" id="KW-0378">Hydrolase</keyword>
<proteinExistence type="inferred from homology"/>
<protein>
    <recommendedName>
        <fullName evidence="6">Arginine deiminase</fullName>
        <shortName evidence="6">ADI</shortName>
        <ecNumber evidence="6">3.5.3.6</ecNumber>
    </recommendedName>
    <alternativeName>
        <fullName evidence="6">Arginine dihydrolase</fullName>
        <shortName evidence="6">AD</shortName>
    </alternativeName>
</protein>
<dbReference type="Pfam" id="PF02274">
    <property type="entry name" value="ADI"/>
    <property type="match status" value="1"/>
</dbReference>
<evidence type="ECO:0000256" key="2">
    <source>
        <dbReference type="ARBA" id="ARBA00010206"/>
    </source>
</evidence>
<comment type="pathway">
    <text evidence="1 6">Amino-acid degradation; L-arginine degradation via ADI pathway; carbamoyl phosphate from L-arginine: step 1/2.</text>
</comment>
<dbReference type="PANTHER" id="PTHR47271:SF2">
    <property type="entry name" value="ARGININE DEIMINASE"/>
    <property type="match status" value="1"/>
</dbReference>
<evidence type="ECO:0000256" key="7">
    <source>
        <dbReference type="PIRSR" id="PIRSR006356-1"/>
    </source>
</evidence>
<comment type="catalytic activity">
    <reaction evidence="5 6">
        <text>L-arginine + H2O = L-citrulline + NH4(+)</text>
        <dbReference type="Rhea" id="RHEA:19597"/>
        <dbReference type="ChEBI" id="CHEBI:15377"/>
        <dbReference type="ChEBI" id="CHEBI:28938"/>
        <dbReference type="ChEBI" id="CHEBI:32682"/>
        <dbReference type="ChEBI" id="CHEBI:57743"/>
        <dbReference type="EC" id="3.5.3.6"/>
    </reaction>
</comment>
<dbReference type="Proteomes" id="UP000441354">
    <property type="component" value="Unassembled WGS sequence"/>
</dbReference>
<comment type="subcellular location">
    <subcellularLocation>
        <location evidence="6">Cytoplasm</location>
    </subcellularLocation>
</comment>
<evidence type="ECO:0000256" key="4">
    <source>
        <dbReference type="ARBA" id="ARBA00022801"/>
    </source>
</evidence>
<dbReference type="GO" id="GO:0005737">
    <property type="term" value="C:cytoplasm"/>
    <property type="evidence" value="ECO:0007669"/>
    <property type="project" value="UniProtKB-SubCell"/>
</dbReference>
<keyword evidence="9" id="KW-1185">Reference proteome</keyword>
<evidence type="ECO:0000256" key="6">
    <source>
        <dbReference type="HAMAP-Rule" id="MF_00242"/>
    </source>
</evidence>
<evidence type="ECO:0000313" key="8">
    <source>
        <dbReference type="EMBL" id="KAB2335738.1"/>
    </source>
</evidence>
<reference evidence="8 9" key="1">
    <citation type="journal article" date="2014" name="Arch. Microbiol.">
        <title>Bacillus mesophilum sp. nov., strain IITR-54T, a novel 4-chlorobiphenyl dechlorinating bacterium.</title>
        <authorList>
            <person name="Manickam N."/>
            <person name="Singh N.K."/>
            <person name="Bajaj A."/>
            <person name="Kumar R.M."/>
            <person name="Kaur G."/>
            <person name="Kaur N."/>
            <person name="Bala M."/>
            <person name="Kumar A."/>
            <person name="Mayilraj S."/>
        </authorList>
    </citation>
    <scope>NUCLEOTIDE SEQUENCE [LARGE SCALE GENOMIC DNA]</scope>
    <source>
        <strain evidence="8 9">IITR-54</strain>
    </source>
</reference>
<dbReference type="RefSeq" id="WP_151572348.1">
    <property type="nucleotide sequence ID" value="NZ_WBOT01000001.1"/>
</dbReference>
<accession>A0A7V7RQJ4</accession>
<dbReference type="NCBIfam" id="NF002381">
    <property type="entry name" value="PRK01388.1"/>
    <property type="match status" value="1"/>
</dbReference>
<name>A0A7V7RQJ4_9BACI</name>
<dbReference type="InterPro" id="IPR003876">
    <property type="entry name" value="Arg_deiminase"/>
</dbReference>
<evidence type="ECO:0000256" key="1">
    <source>
        <dbReference type="ARBA" id="ARBA00005213"/>
    </source>
</evidence>
<dbReference type="GO" id="GO:0019546">
    <property type="term" value="P:L-arginine deiminase pathway"/>
    <property type="evidence" value="ECO:0007669"/>
    <property type="project" value="UniProtKB-UniRule"/>
</dbReference>
<comment type="similarity">
    <text evidence="2 6">Belongs to the arginine deiminase family.</text>
</comment>
<evidence type="ECO:0000256" key="3">
    <source>
        <dbReference type="ARBA" id="ARBA00022503"/>
    </source>
</evidence>
<dbReference type="SUPFAM" id="SSF55909">
    <property type="entry name" value="Pentein"/>
    <property type="match status" value="1"/>
</dbReference>
<dbReference type="EMBL" id="WBOT01000001">
    <property type="protein sequence ID" value="KAB2335738.1"/>
    <property type="molecule type" value="Genomic_DNA"/>
</dbReference>
<dbReference type="PANTHER" id="PTHR47271">
    <property type="entry name" value="ARGININE DEIMINASE"/>
    <property type="match status" value="1"/>
</dbReference>
<dbReference type="Gene3D" id="3.75.10.10">
    <property type="entry name" value="L-arginine/glycine Amidinotransferase, Chain A"/>
    <property type="match status" value="1"/>
</dbReference>
<dbReference type="HAMAP" id="MF_00242">
    <property type="entry name" value="Arg_deiminase"/>
    <property type="match status" value="1"/>
</dbReference>
<keyword evidence="6" id="KW-0963">Cytoplasm</keyword>
<dbReference type="PRINTS" id="PR01466">
    <property type="entry name" value="ARGDEIMINASE"/>
</dbReference>
<organism evidence="8 9">
    <name type="scientific">Bacillus mesophilum</name>
    <dbReference type="NCBI Taxonomy" id="1071718"/>
    <lineage>
        <taxon>Bacteria</taxon>
        <taxon>Bacillati</taxon>
        <taxon>Bacillota</taxon>
        <taxon>Bacilli</taxon>
        <taxon>Bacillales</taxon>
        <taxon>Bacillaceae</taxon>
        <taxon>Bacillus</taxon>
    </lineage>
</organism>
<dbReference type="EC" id="3.5.3.6" evidence="6"/>
<dbReference type="GO" id="GO:0016990">
    <property type="term" value="F:arginine deiminase activity"/>
    <property type="evidence" value="ECO:0007669"/>
    <property type="project" value="UniProtKB-UniRule"/>
</dbReference>
<feature type="active site" description="Amidino-cysteine intermediate" evidence="6 7">
    <location>
        <position position="400"/>
    </location>
</feature>
<keyword evidence="3 6" id="KW-0056">Arginine metabolism</keyword>
<dbReference type="AlphaFoldDB" id="A0A7V7RQJ4"/>
<dbReference type="Gene3D" id="1.10.3930.10">
    <property type="entry name" value="Arginine deiminase"/>
    <property type="match status" value="1"/>
</dbReference>
<comment type="caution">
    <text evidence="8">The sequence shown here is derived from an EMBL/GenBank/DDBJ whole genome shotgun (WGS) entry which is preliminary data.</text>
</comment>
<dbReference type="UniPathway" id="UPA00254">
    <property type="reaction ID" value="UER00364"/>
</dbReference>
<dbReference type="NCBIfam" id="TIGR01078">
    <property type="entry name" value="arcA"/>
    <property type="match status" value="1"/>
</dbReference>
<dbReference type="PIRSF" id="PIRSF006356">
    <property type="entry name" value="Arg_deiminase"/>
    <property type="match status" value="1"/>
</dbReference>
<evidence type="ECO:0000313" key="9">
    <source>
        <dbReference type="Proteomes" id="UP000441354"/>
    </source>
</evidence>
<gene>
    <name evidence="6 8" type="primary">arcA</name>
    <name evidence="8" type="ORF">F7732_04000</name>
</gene>
<sequence length="410" mass="46747">MQQQLNVTSEIGRLKTVMLHRPGLEIEHLMPQYLERLLFDDTPHLPIIQKEHDYFAQQLTNRDIEVLYLDVLMKEAVQNQDARQYFMHEILKDGLENLDGSYDSVKEYFQSLEGDELVSIVMSGVPKSKIPKSKQVHLHEITNEHYPFYLDPMPNLYFTRDPAAVIGNGLSINRMYEPARRRESIFVDTIMKYHPRFRDAQTQTYFSRNDVYSMEGGDQLVLSSEVLAIGVSARTTAQGIEKLASEVFKQNNTFKKVMAVEIPKKRAYMHLDTVFTMVDYDKFTYHPGIESEEGGLNIYILEKTSEEGEFAISRKSDLTSALKEVLNLKEITLIPCGGGCPIAAAREQWNDGSNTLSIAPGVVVTYDRNTVTNKVLREHGIEVIEIESSELSRGRGGPRCMSMPLVRENL</sequence>
<dbReference type="OrthoDB" id="9807502at2"/>